<organism evidence="1">
    <name type="scientific">Arundo donax</name>
    <name type="common">Giant reed</name>
    <name type="synonym">Donax arundinaceus</name>
    <dbReference type="NCBI Taxonomy" id="35708"/>
    <lineage>
        <taxon>Eukaryota</taxon>
        <taxon>Viridiplantae</taxon>
        <taxon>Streptophyta</taxon>
        <taxon>Embryophyta</taxon>
        <taxon>Tracheophyta</taxon>
        <taxon>Spermatophyta</taxon>
        <taxon>Magnoliopsida</taxon>
        <taxon>Liliopsida</taxon>
        <taxon>Poales</taxon>
        <taxon>Poaceae</taxon>
        <taxon>PACMAD clade</taxon>
        <taxon>Arundinoideae</taxon>
        <taxon>Arundineae</taxon>
        <taxon>Arundo</taxon>
    </lineage>
</organism>
<accession>A0A0A9BJD7</accession>
<sequence>MVALLDPSRLSSPQLFTLPEPCEL</sequence>
<protein>
    <submittedName>
        <fullName evidence="1">Uncharacterized protein</fullName>
    </submittedName>
</protein>
<dbReference type="AlphaFoldDB" id="A0A0A9BJD7"/>
<name>A0A0A9BJD7_ARUDO</name>
<dbReference type="EMBL" id="GBRH01236560">
    <property type="protein sequence ID" value="JAD61335.1"/>
    <property type="molecule type" value="Transcribed_RNA"/>
</dbReference>
<proteinExistence type="predicted"/>
<reference evidence="1" key="2">
    <citation type="journal article" date="2015" name="Data Brief">
        <title>Shoot transcriptome of the giant reed, Arundo donax.</title>
        <authorList>
            <person name="Barrero R.A."/>
            <person name="Guerrero F.D."/>
            <person name="Moolhuijzen P."/>
            <person name="Goolsby J.A."/>
            <person name="Tidwell J."/>
            <person name="Bellgard S.E."/>
            <person name="Bellgard M.I."/>
        </authorList>
    </citation>
    <scope>NUCLEOTIDE SEQUENCE</scope>
    <source>
        <tissue evidence="1">Shoot tissue taken approximately 20 cm above the soil surface</tissue>
    </source>
</reference>
<reference evidence="1" key="1">
    <citation type="submission" date="2014-09" db="EMBL/GenBank/DDBJ databases">
        <authorList>
            <person name="Magalhaes I.L.F."/>
            <person name="Oliveira U."/>
            <person name="Santos F.R."/>
            <person name="Vidigal T.H.D.A."/>
            <person name="Brescovit A.D."/>
            <person name="Santos A.J."/>
        </authorList>
    </citation>
    <scope>NUCLEOTIDE SEQUENCE</scope>
    <source>
        <tissue evidence="1">Shoot tissue taken approximately 20 cm above the soil surface</tissue>
    </source>
</reference>
<evidence type="ECO:0000313" key="1">
    <source>
        <dbReference type="EMBL" id="JAD61335.1"/>
    </source>
</evidence>